<feature type="domain" description="HTH araC/xylS-type" evidence="4">
    <location>
        <begin position="190"/>
        <end position="288"/>
    </location>
</feature>
<dbReference type="InterPro" id="IPR018060">
    <property type="entry name" value="HTH_AraC"/>
</dbReference>
<proteinExistence type="predicted"/>
<dbReference type="EMBL" id="FTOR01000001">
    <property type="protein sequence ID" value="SIS67731.1"/>
    <property type="molecule type" value="Genomic_DNA"/>
</dbReference>
<dbReference type="STRING" id="477680.SAMN05421788_101575"/>
<dbReference type="PROSITE" id="PS01124">
    <property type="entry name" value="HTH_ARAC_FAMILY_2"/>
    <property type="match status" value="1"/>
</dbReference>
<gene>
    <name evidence="5" type="ORF">SAMN05421788_101575</name>
</gene>
<dbReference type="Pfam" id="PF12833">
    <property type="entry name" value="HTH_18"/>
    <property type="match status" value="1"/>
</dbReference>
<protein>
    <submittedName>
        <fullName evidence="5">AraC-type DNA-binding protein</fullName>
    </submittedName>
</protein>
<keyword evidence="3" id="KW-0804">Transcription</keyword>
<evidence type="ECO:0000313" key="5">
    <source>
        <dbReference type="EMBL" id="SIS67731.1"/>
    </source>
</evidence>
<dbReference type="Proteomes" id="UP000186917">
    <property type="component" value="Unassembled WGS sequence"/>
</dbReference>
<evidence type="ECO:0000313" key="6">
    <source>
        <dbReference type="Proteomes" id="UP000186917"/>
    </source>
</evidence>
<sequence length="291" mass="32889">MNNQLLYTAGKPSYSPEQENAFDIQLLDEPACVHLLKGERKRLTRYEIICFTTAAGLIAIDVDTHIISDNFIYCLVPGQIRRIQTNGNAKGYYISFSEEFLYRAGIYKRGTGALHPYSAIMSTSIIVADAAIQSEIAFITTIMKNEYNSYNLLRSEILSGLLYILSAYFSRKLTGRKETMPTSKDGELVQRFMYLLKSNFTSMKQVSDFASELCVSPNYLNRAVKKITGSTASAQIQRLIVMEAKKQAIHSNNSMKEIAYMLGFTDIAHFSKFFKNNSGVSFTHFRKEILS</sequence>
<dbReference type="PANTHER" id="PTHR43280:SF32">
    <property type="entry name" value="TRANSCRIPTIONAL REGULATORY PROTEIN"/>
    <property type="match status" value="1"/>
</dbReference>
<dbReference type="SMART" id="SM00342">
    <property type="entry name" value="HTH_ARAC"/>
    <property type="match status" value="1"/>
</dbReference>
<evidence type="ECO:0000259" key="4">
    <source>
        <dbReference type="PROSITE" id="PS01124"/>
    </source>
</evidence>
<keyword evidence="6" id="KW-1185">Reference proteome</keyword>
<dbReference type="Gene3D" id="1.10.10.60">
    <property type="entry name" value="Homeodomain-like"/>
    <property type="match status" value="1"/>
</dbReference>
<evidence type="ECO:0000256" key="3">
    <source>
        <dbReference type="ARBA" id="ARBA00023163"/>
    </source>
</evidence>
<dbReference type="GO" id="GO:0003700">
    <property type="term" value="F:DNA-binding transcription factor activity"/>
    <property type="evidence" value="ECO:0007669"/>
    <property type="project" value="InterPro"/>
</dbReference>
<organism evidence="5 6">
    <name type="scientific">Filimonas lacunae</name>
    <dbReference type="NCBI Taxonomy" id="477680"/>
    <lineage>
        <taxon>Bacteria</taxon>
        <taxon>Pseudomonadati</taxon>
        <taxon>Bacteroidota</taxon>
        <taxon>Chitinophagia</taxon>
        <taxon>Chitinophagales</taxon>
        <taxon>Chitinophagaceae</taxon>
        <taxon>Filimonas</taxon>
    </lineage>
</organism>
<dbReference type="GO" id="GO:0043565">
    <property type="term" value="F:sequence-specific DNA binding"/>
    <property type="evidence" value="ECO:0007669"/>
    <property type="project" value="InterPro"/>
</dbReference>
<evidence type="ECO:0000256" key="1">
    <source>
        <dbReference type="ARBA" id="ARBA00023015"/>
    </source>
</evidence>
<keyword evidence="1" id="KW-0805">Transcription regulation</keyword>
<keyword evidence="2 5" id="KW-0238">DNA-binding</keyword>
<accession>A0A1N7L1S1</accession>
<evidence type="ECO:0000256" key="2">
    <source>
        <dbReference type="ARBA" id="ARBA00023125"/>
    </source>
</evidence>
<dbReference type="AlphaFoldDB" id="A0A1N7L1S1"/>
<dbReference type="PANTHER" id="PTHR43280">
    <property type="entry name" value="ARAC-FAMILY TRANSCRIPTIONAL REGULATOR"/>
    <property type="match status" value="1"/>
</dbReference>
<dbReference type="SUPFAM" id="SSF46689">
    <property type="entry name" value="Homeodomain-like"/>
    <property type="match status" value="1"/>
</dbReference>
<dbReference type="InterPro" id="IPR009057">
    <property type="entry name" value="Homeodomain-like_sf"/>
</dbReference>
<reference evidence="6" key="1">
    <citation type="submission" date="2017-01" db="EMBL/GenBank/DDBJ databases">
        <authorList>
            <person name="Varghese N."/>
            <person name="Submissions S."/>
        </authorList>
    </citation>
    <scope>NUCLEOTIDE SEQUENCE [LARGE SCALE GENOMIC DNA]</scope>
    <source>
        <strain evidence="6">DSM 21054</strain>
    </source>
</reference>
<name>A0A1N7L1S1_9BACT</name>